<evidence type="ECO:0000313" key="2">
    <source>
        <dbReference type="Proteomes" id="UP000653480"/>
    </source>
</evidence>
<dbReference type="PROSITE" id="PS51257">
    <property type="entry name" value="PROKAR_LIPOPROTEIN"/>
    <property type="match status" value="1"/>
</dbReference>
<gene>
    <name evidence="1" type="ORF">GCM10011574_31030</name>
</gene>
<name>A0A8H9LDP8_9ACTN</name>
<keyword evidence="2" id="KW-1185">Reference proteome</keyword>
<dbReference type="Proteomes" id="UP000653480">
    <property type="component" value="Unassembled WGS sequence"/>
</dbReference>
<sequence>MGRTRTWGVITALFTLAACGGQGTESGAPPAGVSVSLNQWRSDETAHELEVSVRNDAGTQVRFLDVQLVTGSFATLPPTRMDTALGRTPRTDLRIPYGEARCDPATIPPVKPATVVAHIQVGDGTPRKVVFPVHHPDPTLDGLVKAECGAYILRRSVDVTFGDTWTRVGRTLQGNLVVTRKGGAEPITIDDLGATTHYTMLPRSRHPRGGERGLVAVLAADATRLEIPVEVTPMRCDWHAFAEAKKAYLFPIYGTVGGGEKRYLIATPPAPVQQAFLSYAQDVCGVGGS</sequence>
<dbReference type="OrthoDB" id="3784033at2"/>
<protein>
    <recommendedName>
        <fullName evidence="3">Lipoprotein</fullName>
    </recommendedName>
</protein>
<reference evidence="1" key="2">
    <citation type="submission" date="2020-09" db="EMBL/GenBank/DDBJ databases">
        <authorList>
            <person name="Sun Q."/>
            <person name="Zhou Y."/>
        </authorList>
    </citation>
    <scope>NUCLEOTIDE SEQUENCE</scope>
    <source>
        <strain evidence="1">CGMCC 4.7138</strain>
    </source>
</reference>
<dbReference type="EMBL" id="BMMN01000004">
    <property type="protein sequence ID" value="GGO12507.1"/>
    <property type="molecule type" value="Genomic_DNA"/>
</dbReference>
<dbReference type="AlphaFoldDB" id="A0A8H9LDP8"/>
<dbReference type="RefSeq" id="WP_142568718.1">
    <property type="nucleotide sequence ID" value="NZ_BMMN01000004.1"/>
</dbReference>
<evidence type="ECO:0000313" key="1">
    <source>
        <dbReference type="EMBL" id="GGO12507.1"/>
    </source>
</evidence>
<evidence type="ECO:0008006" key="3">
    <source>
        <dbReference type="Google" id="ProtNLM"/>
    </source>
</evidence>
<accession>A0A8H9LDP8</accession>
<proteinExistence type="predicted"/>
<reference evidence="1" key="1">
    <citation type="journal article" date="2014" name="Int. J. Syst. Evol. Microbiol.">
        <title>Complete genome sequence of Corynebacterium casei LMG S-19264T (=DSM 44701T), isolated from a smear-ripened cheese.</title>
        <authorList>
            <consortium name="US DOE Joint Genome Institute (JGI-PGF)"/>
            <person name="Walter F."/>
            <person name="Albersmeier A."/>
            <person name="Kalinowski J."/>
            <person name="Ruckert C."/>
        </authorList>
    </citation>
    <scope>NUCLEOTIDE SEQUENCE</scope>
    <source>
        <strain evidence="1">CGMCC 4.7138</strain>
    </source>
</reference>
<organism evidence="1 2">
    <name type="scientific">Microbispora bryophytorum</name>
    <dbReference type="NCBI Taxonomy" id="1460882"/>
    <lineage>
        <taxon>Bacteria</taxon>
        <taxon>Bacillati</taxon>
        <taxon>Actinomycetota</taxon>
        <taxon>Actinomycetes</taxon>
        <taxon>Streptosporangiales</taxon>
        <taxon>Streptosporangiaceae</taxon>
        <taxon>Microbispora</taxon>
    </lineage>
</organism>
<comment type="caution">
    <text evidence="1">The sequence shown here is derived from an EMBL/GenBank/DDBJ whole genome shotgun (WGS) entry which is preliminary data.</text>
</comment>